<reference evidence="1 2" key="1">
    <citation type="journal article" date="2024" name="Nat. Commun.">
        <title>Phylogenomics reveals the evolutionary origins of lichenization in chlorophyte algae.</title>
        <authorList>
            <person name="Puginier C."/>
            <person name="Libourel C."/>
            <person name="Otte J."/>
            <person name="Skaloud P."/>
            <person name="Haon M."/>
            <person name="Grisel S."/>
            <person name="Petersen M."/>
            <person name="Berrin J.G."/>
            <person name="Delaux P.M."/>
            <person name="Dal Grande F."/>
            <person name="Keller J."/>
        </authorList>
    </citation>
    <scope>NUCLEOTIDE SEQUENCE [LARGE SCALE GENOMIC DNA]</scope>
    <source>
        <strain evidence="1 2">SAG 245.80</strain>
    </source>
</reference>
<protein>
    <recommendedName>
        <fullName evidence="3">Chlorophyllase</fullName>
    </recommendedName>
</protein>
<comment type="caution">
    <text evidence="1">The sequence shown here is derived from an EMBL/GenBank/DDBJ whole genome shotgun (WGS) entry which is preliminary data.</text>
</comment>
<name>A0AAW1RU86_9CHLO</name>
<dbReference type="AlphaFoldDB" id="A0AAW1RU86"/>
<proteinExistence type="predicted"/>
<dbReference type="SUPFAM" id="SSF53474">
    <property type="entry name" value="alpha/beta-Hydrolases"/>
    <property type="match status" value="1"/>
</dbReference>
<evidence type="ECO:0008006" key="3">
    <source>
        <dbReference type="Google" id="ProtNLM"/>
    </source>
</evidence>
<sequence length="256" mass="26902">MNGFSVEASRYSGVLAGLATRGFVVASSDYYHNWTSPPPPPFPRLGCPESYVLVTAELLGTLLDFARGSATQDGRFSFLHSADLGRLVLLAHSAGGSVAMCMLSGSCGRDADLSPSMRLGCEGLAALHRRHGSALINGVFNKRTAEKAAATQGACHGYLQFNHMNHFGINDFYPNTHQVTPCASPNPSDDQSFETDAATQRAGLDIIAHTTAAWVRAFNKGDAAALDYLSGLADNPRVSAVKTASGCGFAVNSSSA</sequence>
<organism evidence="1 2">
    <name type="scientific">Elliptochloris bilobata</name>
    <dbReference type="NCBI Taxonomy" id="381761"/>
    <lineage>
        <taxon>Eukaryota</taxon>
        <taxon>Viridiplantae</taxon>
        <taxon>Chlorophyta</taxon>
        <taxon>core chlorophytes</taxon>
        <taxon>Trebouxiophyceae</taxon>
        <taxon>Trebouxiophyceae incertae sedis</taxon>
        <taxon>Elliptochloris clade</taxon>
        <taxon>Elliptochloris</taxon>
    </lineage>
</organism>
<keyword evidence="2" id="KW-1185">Reference proteome</keyword>
<evidence type="ECO:0000313" key="2">
    <source>
        <dbReference type="Proteomes" id="UP001445335"/>
    </source>
</evidence>
<dbReference type="Gene3D" id="3.40.50.1820">
    <property type="entry name" value="alpha/beta hydrolase"/>
    <property type="match status" value="1"/>
</dbReference>
<dbReference type="Proteomes" id="UP001445335">
    <property type="component" value="Unassembled WGS sequence"/>
</dbReference>
<evidence type="ECO:0000313" key="1">
    <source>
        <dbReference type="EMBL" id="KAK9837327.1"/>
    </source>
</evidence>
<dbReference type="EMBL" id="JALJOU010000022">
    <property type="protein sequence ID" value="KAK9837327.1"/>
    <property type="molecule type" value="Genomic_DNA"/>
</dbReference>
<dbReference type="InterPro" id="IPR029058">
    <property type="entry name" value="AB_hydrolase_fold"/>
</dbReference>
<accession>A0AAW1RU86</accession>
<gene>
    <name evidence="1" type="ORF">WJX81_006448</name>
</gene>